<accession>E7RSD2</accession>
<dbReference type="Proteomes" id="UP000005580">
    <property type="component" value="Unassembled WGS sequence"/>
</dbReference>
<evidence type="ECO:0000313" key="2">
    <source>
        <dbReference type="Proteomes" id="UP000005580"/>
    </source>
</evidence>
<reference evidence="1" key="1">
    <citation type="submission" date="2011-01" db="EMBL/GenBank/DDBJ databases">
        <authorList>
            <person name="Muzny D."/>
            <person name="Qin X."/>
            <person name="Buhay C."/>
            <person name="Dugan-Rocha S."/>
            <person name="Ding Y."/>
            <person name="Chen G."/>
            <person name="Hawes A."/>
            <person name="Holder M."/>
            <person name="Jhangiani S."/>
            <person name="Johnson A."/>
            <person name="Khan Z."/>
            <person name="Li Z."/>
            <person name="Liu W."/>
            <person name="Liu X."/>
            <person name="Perez L."/>
            <person name="Shen H."/>
            <person name="Wang Q."/>
            <person name="Watt J."/>
            <person name="Xi L."/>
            <person name="Xin Y."/>
            <person name="Zhou J."/>
            <person name="Deng J."/>
            <person name="Jiang H."/>
            <person name="Liu Y."/>
            <person name="Qu J."/>
            <person name="Song X.-Z."/>
            <person name="Zhang L."/>
            <person name="Villasana D."/>
            <person name="Johnson A."/>
            <person name="Liu J."/>
            <person name="Liyanage D."/>
            <person name="Lorensuhewa L."/>
            <person name="Robinson T."/>
            <person name="Song A."/>
            <person name="Song B.-B."/>
            <person name="Dinh H."/>
            <person name="Thornton R."/>
            <person name="Coyle M."/>
            <person name="Francisco L."/>
            <person name="Jackson L."/>
            <person name="Javaid M."/>
            <person name="Korchina V."/>
            <person name="Kovar C."/>
            <person name="Mata R."/>
            <person name="Mathew T."/>
            <person name="Ngo R."/>
            <person name="Nguyen L."/>
            <person name="Nguyen N."/>
            <person name="Okwuonu G."/>
            <person name="Ongeri F."/>
            <person name="Pham C."/>
            <person name="Simmons D."/>
            <person name="Wilczek-Boney K."/>
            <person name="Hale W."/>
            <person name="Jakkamsetti A."/>
            <person name="Pham P."/>
            <person name="Ruth R."/>
            <person name="San Lucas F."/>
            <person name="Warren J."/>
            <person name="Zhang J."/>
            <person name="Zhao Z."/>
            <person name="Zhou C."/>
            <person name="Zhu D."/>
            <person name="Lee S."/>
            <person name="Bess C."/>
            <person name="Blankenburg K."/>
            <person name="Forbes L."/>
            <person name="Fu Q."/>
            <person name="Gubbala S."/>
            <person name="Hirani K."/>
            <person name="Jayaseelan J.C."/>
            <person name="Lara F."/>
            <person name="Munidasa M."/>
            <person name="Palculict T."/>
            <person name="Patil S."/>
            <person name="Pu L.-L."/>
            <person name="Saada N."/>
            <person name="Tang L."/>
            <person name="Weissenberger G."/>
            <person name="Zhu Y."/>
            <person name="Hemphill L."/>
            <person name="Shang Y."/>
            <person name="Youmans B."/>
            <person name="Ayvaz T."/>
            <person name="Ross M."/>
            <person name="Santibanez J."/>
            <person name="Aqrawi P."/>
            <person name="Gross S."/>
            <person name="Joshi V."/>
            <person name="Fowler G."/>
            <person name="Nazareth L."/>
            <person name="Reid J."/>
            <person name="Worley K."/>
            <person name="Petrosino J."/>
            <person name="Highlander S."/>
            <person name="Gibbs R."/>
        </authorList>
    </citation>
    <scope>NUCLEOTIDE SEQUENCE [LARGE SCALE GENOMIC DNA]</scope>
    <source>
        <strain evidence="1">ATCC 33269</strain>
    </source>
</reference>
<proteinExistence type="predicted"/>
<gene>
    <name evidence="1" type="ORF">HMPREF0663_12200</name>
</gene>
<name>E7RSD2_9BACT</name>
<dbReference type="HOGENOM" id="CLU_3220240_0_0_10"/>
<comment type="caution">
    <text evidence="1">The sequence shown here is derived from an EMBL/GenBank/DDBJ whole genome shotgun (WGS) entry which is preliminary data.</text>
</comment>
<protein>
    <submittedName>
        <fullName evidence="1">Uncharacterized protein</fullName>
    </submittedName>
</protein>
<sequence>MVHSLNLRGSQQAAQRNILERAMKQQAGGITAFLARRTSEQSSA</sequence>
<keyword evidence="2" id="KW-1185">Reference proteome</keyword>
<dbReference type="EMBL" id="AEPE02000006">
    <property type="protein sequence ID" value="EFZ36133.1"/>
    <property type="molecule type" value="Genomic_DNA"/>
</dbReference>
<dbReference type="AlphaFoldDB" id="E7RSD2"/>
<organism evidence="1 2">
    <name type="scientific">Hoylesella oralis ATCC 33269</name>
    <dbReference type="NCBI Taxonomy" id="873533"/>
    <lineage>
        <taxon>Bacteria</taxon>
        <taxon>Pseudomonadati</taxon>
        <taxon>Bacteroidota</taxon>
        <taxon>Bacteroidia</taxon>
        <taxon>Bacteroidales</taxon>
        <taxon>Prevotellaceae</taxon>
        <taxon>Hoylesella</taxon>
    </lineage>
</organism>
<evidence type="ECO:0000313" key="1">
    <source>
        <dbReference type="EMBL" id="EFZ36133.1"/>
    </source>
</evidence>